<dbReference type="RefSeq" id="WP_139014486.1">
    <property type="nucleotide sequence ID" value="NZ_VBSN01000071.1"/>
</dbReference>
<gene>
    <name evidence="2" type="ORF">FEM33_23890</name>
</gene>
<dbReference type="Gene3D" id="1.10.3210.10">
    <property type="entry name" value="Hypothetical protein af1432"/>
    <property type="match status" value="1"/>
</dbReference>
<evidence type="ECO:0000313" key="3">
    <source>
        <dbReference type="Proteomes" id="UP000323994"/>
    </source>
</evidence>
<evidence type="ECO:0000313" key="2">
    <source>
        <dbReference type="EMBL" id="KAA6432756.1"/>
    </source>
</evidence>
<reference evidence="2 3" key="1">
    <citation type="submission" date="2019-05" db="EMBL/GenBank/DDBJ databases">
        <authorList>
            <person name="Qu J.-H."/>
        </authorList>
    </citation>
    <scope>NUCLEOTIDE SEQUENCE [LARGE SCALE GENOMIC DNA]</scope>
    <source>
        <strain evidence="2 3">NS28</strain>
    </source>
</reference>
<comment type="caution">
    <text evidence="2">The sequence shown here is derived from an EMBL/GenBank/DDBJ whole genome shotgun (WGS) entry which is preliminary data.</text>
</comment>
<proteinExistence type="predicted"/>
<dbReference type="Proteomes" id="UP000323994">
    <property type="component" value="Unassembled WGS sequence"/>
</dbReference>
<protein>
    <submittedName>
        <fullName evidence="2">HD domain-containing protein</fullName>
    </submittedName>
</protein>
<sequence>MTLSGEQKNLLEFVKECHGEQKRKYSMAPYWTHVYSVADIASFYVKDAGVIEIALCHDLFEDTFCDEKLLAARLREIGYGPSMTETIILGVTELTDVYVKENYPELNRKERKHKEAIRLGRISKLAQSVKYADLTDNATSIVAGDPGFARVYLREKIDILNQMRQGNIHLLIDCCYTLKACLKQLDMELKGVRKQP</sequence>
<dbReference type="AlphaFoldDB" id="A0A5M8QDD4"/>
<name>A0A5M8QDD4_9BACT</name>
<keyword evidence="3" id="KW-1185">Reference proteome</keyword>
<dbReference type="InterPro" id="IPR003607">
    <property type="entry name" value="HD/PDEase_dom"/>
</dbReference>
<dbReference type="OrthoDB" id="9802385at2"/>
<dbReference type="SUPFAM" id="SSF109604">
    <property type="entry name" value="HD-domain/PDEase-like"/>
    <property type="match status" value="1"/>
</dbReference>
<dbReference type="EMBL" id="VBSN01000071">
    <property type="protein sequence ID" value="KAA6432756.1"/>
    <property type="molecule type" value="Genomic_DNA"/>
</dbReference>
<dbReference type="Pfam" id="PF01966">
    <property type="entry name" value="HD"/>
    <property type="match status" value="1"/>
</dbReference>
<accession>A0A5M8QDD4</accession>
<dbReference type="SMART" id="SM00471">
    <property type="entry name" value="HDc"/>
    <property type="match status" value="1"/>
</dbReference>
<organism evidence="2 3">
    <name type="scientific">Dyadobacter flavalbus</name>
    <dbReference type="NCBI Taxonomy" id="2579942"/>
    <lineage>
        <taxon>Bacteria</taxon>
        <taxon>Pseudomonadati</taxon>
        <taxon>Bacteroidota</taxon>
        <taxon>Cytophagia</taxon>
        <taxon>Cytophagales</taxon>
        <taxon>Spirosomataceae</taxon>
        <taxon>Dyadobacter</taxon>
    </lineage>
</organism>
<evidence type="ECO:0000259" key="1">
    <source>
        <dbReference type="SMART" id="SM00471"/>
    </source>
</evidence>
<dbReference type="InterPro" id="IPR006674">
    <property type="entry name" value="HD_domain"/>
</dbReference>
<feature type="domain" description="HD/PDEase" evidence="1">
    <location>
        <begin position="26"/>
        <end position="147"/>
    </location>
</feature>
<dbReference type="CDD" id="cd00077">
    <property type="entry name" value="HDc"/>
    <property type="match status" value="1"/>
</dbReference>